<dbReference type="Gene3D" id="1.20.144.10">
    <property type="entry name" value="Phosphatidic acid phosphatase type 2/haloperoxidase"/>
    <property type="match status" value="1"/>
</dbReference>
<evidence type="ECO:0000313" key="2">
    <source>
        <dbReference type="EMBL" id="VAX28657.1"/>
    </source>
</evidence>
<organism evidence="2">
    <name type="scientific">hydrothermal vent metagenome</name>
    <dbReference type="NCBI Taxonomy" id="652676"/>
    <lineage>
        <taxon>unclassified sequences</taxon>
        <taxon>metagenomes</taxon>
        <taxon>ecological metagenomes</taxon>
    </lineage>
</organism>
<accession>A0A3B1DJ70</accession>
<dbReference type="CDD" id="cd03394">
    <property type="entry name" value="PAP2_like_5"/>
    <property type="match status" value="1"/>
</dbReference>
<name>A0A3B1DJ70_9ZZZZ</name>
<dbReference type="Pfam" id="PF01569">
    <property type="entry name" value="PAP2"/>
    <property type="match status" value="1"/>
</dbReference>
<dbReference type="InterPro" id="IPR000326">
    <property type="entry name" value="PAP2/HPO"/>
</dbReference>
<dbReference type="SMART" id="SM00014">
    <property type="entry name" value="acidPPc"/>
    <property type="match status" value="1"/>
</dbReference>
<sequence length="322" mass="35691">MLVANIFLFLLWANLGYADTLVSPEPREYFASNLSASTSLKKPIFSCAGDCFSDRAILAKRSSRKPSARKISNSTDPRPDLELNGEYFLNIFSDTKYILLSPLRWQARDWVKAGLVLGATGGLFLLDDEIRNFFQDERTSTTDDIASVFEPFGNGGYAFPSLVGFYVFGHFTKNKKAKRTALLAVESFAVAGMFTFALKFSTGRVRPQSAQNSREWGGPGVNDVSFPSGHTSSAFSIATVLASEYKNIPWVPPVAYGLATLTGLSRLNDNKHWASDVFFGGVMGYFIAKTVLKLHSSKKGKHYTIYPRLSRKEVGLDFAMRF</sequence>
<dbReference type="SUPFAM" id="SSF48317">
    <property type="entry name" value="Acid phosphatase/Vanadium-dependent haloperoxidase"/>
    <property type="match status" value="1"/>
</dbReference>
<gene>
    <name evidence="2" type="ORF">MNBD_NITROSPINAE05-607</name>
</gene>
<evidence type="ECO:0000259" key="1">
    <source>
        <dbReference type="SMART" id="SM00014"/>
    </source>
</evidence>
<protein>
    <recommendedName>
        <fullName evidence="1">Phosphatidic acid phosphatase type 2/haloperoxidase domain-containing protein</fullName>
    </recommendedName>
</protein>
<dbReference type="InterPro" id="IPR036938">
    <property type="entry name" value="PAP2/HPO_sf"/>
</dbReference>
<dbReference type="PANTHER" id="PTHR14969">
    <property type="entry name" value="SPHINGOSINE-1-PHOSPHATE PHOSPHOHYDROLASE"/>
    <property type="match status" value="1"/>
</dbReference>
<dbReference type="EMBL" id="UOGG01000063">
    <property type="protein sequence ID" value="VAX28657.1"/>
    <property type="molecule type" value="Genomic_DNA"/>
</dbReference>
<reference evidence="2" key="1">
    <citation type="submission" date="2018-06" db="EMBL/GenBank/DDBJ databases">
        <authorList>
            <person name="Zhirakovskaya E."/>
        </authorList>
    </citation>
    <scope>NUCLEOTIDE SEQUENCE</scope>
</reference>
<feature type="domain" description="Phosphatidic acid phosphatase type 2/haloperoxidase" evidence="1">
    <location>
        <begin position="181"/>
        <end position="292"/>
    </location>
</feature>
<proteinExistence type="predicted"/>
<dbReference type="PANTHER" id="PTHR14969:SF13">
    <property type="entry name" value="AT30094P"/>
    <property type="match status" value="1"/>
</dbReference>
<dbReference type="AlphaFoldDB" id="A0A3B1DJ70"/>